<accession>A0A0C3BW60</accession>
<organism evidence="3 4">
    <name type="scientific">Hebeloma cylindrosporum</name>
    <dbReference type="NCBI Taxonomy" id="76867"/>
    <lineage>
        <taxon>Eukaryota</taxon>
        <taxon>Fungi</taxon>
        <taxon>Dikarya</taxon>
        <taxon>Basidiomycota</taxon>
        <taxon>Agaricomycotina</taxon>
        <taxon>Agaricomycetes</taxon>
        <taxon>Agaricomycetidae</taxon>
        <taxon>Agaricales</taxon>
        <taxon>Agaricineae</taxon>
        <taxon>Hymenogastraceae</taxon>
        <taxon>Hebeloma</taxon>
    </lineage>
</organism>
<feature type="region of interest" description="Disordered" evidence="1">
    <location>
        <begin position="46"/>
        <end position="67"/>
    </location>
</feature>
<keyword evidence="2" id="KW-0732">Signal</keyword>
<evidence type="ECO:0000256" key="1">
    <source>
        <dbReference type="SAM" id="MobiDB-lite"/>
    </source>
</evidence>
<dbReference type="HOGENOM" id="CLU_2812662_0_0_1"/>
<evidence type="ECO:0000313" key="3">
    <source>
        <dbReference type="EMBL" id="KIM36324.1"/>
    </source>
</evidence>
<evidence type="ECO:0000313" key="4">
    <source>
        <dbReference type="Proteomes" id="UP000053424"/>
    </source>
</evidence>
<dbReference type="AlphaFoldDB" id="A0A0C3BW60"/>
<protein>
    <recommendedName>
        <fullName evidence="5">Secreted protein</fullName>
    </recommendedName>
</protein>
<reference evidence="3 4" key="1">
    <citation type="submission" date="2014-04" db="EMBL/GenBank/DDBJ databases">
        <authorList>
            <consortium name="DOE Joint Genome Institute"/>
            <person name="Kuo A."/>
            <person name="Gay G."/>
            <person name="Dore J."/>
            <person name="Kohler A."/>
            <person name="Nagy L.G."/>
            <person name="Floudas D."/>
            <person name="Copeland A."/>
            <person name="Barry K.W."/>
            <person name="Cichocki N."/>
            <person name="Veneault-Fourrey C."/>
            <person name="LaButti K."/>
            <person name="Lindquist E.A."/>
            <person name="Lipzen A."/>
            <person name="Lundell T."/>
            <person name="Morin E."/>
            <person name="Murat C."/>
            <person name="Sun H."/>
            <person name="Tunlid A."/>
            <person name="Henrissat B."/>
            <person name="Grigoriev I.V."/>
            <person name="Hibbett D.S."/>
            <person name="Martin F."/>
            <person name="Nordberg H.P."/>
            <person name="Cantor M.N."/>
            <person name="Hua S.X."/>
        </authorList>
    </citation>
    <scope>NUCLEOTIDE SEQUENCE [LARGE SCALE GENOMIC DNA]</scope>
    <source>
        <strain evidence="4">h7</strain>
    </source>
</reference>
<feature type="chain" id="PRO_5002175832" description="Secreted protein" evidence="2">
    <location>
        <begin position="28"/>
        <end position="67"/>
    </location>
</feature>
<dbReference type="EMBL" id="KN831806">
    <property type="protein sequence ID" value="KIM36324.1"/>
    <property type="molecule type" value="Genomic_DNA"/>
</dbReference>
<dbReference type="Proteomes" id="UP000053424">
    <property type="component" value="Unassembled WGS sequence"/>
</dbReference>
<gene>
    <name evidence="3" type="ORF">M413DRAFT_449207</name>
</gene>
<evidence type="ECO:0000256" key="2">
    <source>
        <dbReference type="SAM" id="SignalP"/>
    </source>
</evidence>
<proteinExistence type="predicted"/>
<sequence length="67" mass="8124">MNGKALKTWPQWTILWLCVQQLRFLRSESLERRAWTDARQTWNCTARNRPERQSNGPVQENNLRRQV</sequence>
<feature type="signal peptide" evidence="2">
    <location>
        <begin position="1"/>
        <end position="27"/>
    </location>
</feature>
<evidence type="ECO:0008006" key="5">
    <source>
        <dbReference type="Google" id="ProtNLM"/>
    </source>
</evidence>
<feature type="compositionally biased region" description="Polar residues" evidence="1">
    <location>
        <begin position="53"/>
        <end position="67"/>
    </location>
</feature>
<name>A0A0C3BW60_HEBCY</name>
<reference evidence="4" key="2">
    <citation type="submission" date="2015-01" db="EMBL/GenBank/DDBJ databases">
        <title>Evolutionary Origins and Diversification of the Mycorrhizal Mutualists.</title>
        <authorList>
            <consortium name="DOE Joint Genome Institute"/>
            <consortium name="Mycorrhizal Genomics Consortium"/>
            <person name="Kohler A."/>
            <person name="Kuo A."/>
            <person name="Nagy L.G."/>
            <person name="Floudas D."/>
            <person name="Copeland A."/>
            <person name="Barry K.W."/>
            <person name="Cichocki N."/>
            <person name="Veneault-Fourrey C."/>
            <person name="LaButti K."/>
            <person name="Lindquist E.A."/>
            <person name="Lipzen A."/>
            <person name="Lundell T."/>
            <person name="Morin E."/>
            <person name="Murat C."/>
            <person name="Riley R."/>
            <person name="Ohm R."/>
            <person name="Sun H."/>
            <person name="Tunlid A."/>
            <person name="Henrissat B."/>
            <person name="Grigoriev I.V."/>
            <person name="Hibbett D.S."/>
            <person name="Martin F."/>
        </authorList>
    </citation>
    <scope>NUCLEOTIDE SEQUENCE [LARGE SCALE GENOMIC DNA]</scope>
    <source>
        <strain evidence="4">h7</strain>
    </source>
</reference>
<keyword evidence="4" id="KW-1185">Reference proteome</keyword>